<keyword evidence="1" id="KW-1133">Transmembrane helix</keyword>
<organism evidence="2 3">
    <name type="scientific">Pseudovibrio brasiliensis</name>
    <dbReference type="NCBI Taxonomy" id="1898042"/>
    <lineage>
        <taxon>Bacteria</taxon>
        <taxon>Pseudomonadati</taxon>
        <taxon>Pseudomonadota</taxon>
        <taxon>Alphaproteobacteria</taxon>
        <taxon>Hyphomicrobiales</taxon>
        <taxon>Stappiaceae</taxon>
        <taxon>Pseudovibrio</taxon>
    </lineage>
</organism>
<proteinExistence type="predicted"/>
<name>A0ABX8ASW7_9HYPH</name>
<dbReference type="Proteomes" id="UP000680706">
    <property type="component" value="Chromosome"/>
</dbReference>
<feature type="transmembrane region" description="Helical" evidence="1">
    <location>
        <begin position="12"/>
        <end position="35"/>
    </location>
</feature>
<keyword evidence="3" id="KW-1185">Reference proteome</keyword>
<keyword evidence="1" id="KW-0812">Transmembrane</keyword>
<evidence type="ECO:0000256" key="1">
    <source>
        <dbReference type="SAM" id="Phobius"/>
    </source>
</evidence>
<gene>
    <name evidence="2" type="ORF">KGB56_20145</name>
</gene>
<accession>A0ABX8ASW7</accession>
<reference evidence="2 3" key="1">
    <citation type="journal article" date="2021" name="Angew. Chem. Int. Ed. Engl.">
        <title>A novel family of nonribosomal peptides modulate collective behavior in Pseudovibrio bacteria isolated from marine sponges.</title>
        <authorList>
            <person name="Ioca L.P."/>
            <person name="Dai Y."/>
            <person name="Kunakom S."/>
            <person name="Diaz-Espinosa J."/>
            <person name="Krunic A."/>
            <person name="Crnkovic C.M."/>
            <person name="Orjala J."/>
            <person name="Sanchez L.M."/>
            <person name="Ferreira A.G."/>
            <person name="Berlinck R.G.S."/>
            <person name="Eustaquio A.S."/>
        </authorList>
    </citation>
    <scope>NUCLEOTIDE SEQUENCE [LARGE SCALE GENOMIC DNA]</scope>
    <source>
        <strain evidence="2 3">Ab134</strain>
    </source>
</reference>
<protein>
    <submittedName>
        <fullName evidence="2">Flp family type IVb pilin</fullName>
    </submittedName>
</protein>
<evidence type="ECO:0000313" key="3">
    <source>
        <dbReference type="Proteomes" id="UP000680706"/>
    </source>
</evidence>
<dbReference type="InterPro" id="IPR007047">
    <property type="entry name" value="Flp_Fap"/>
</dbReference>
<dbReference type="Pfam" id="PF04964">
    <property type="entry name" value="Flp_Fap"/>
    <property type="match status" value="1"/>
</dbReference>
<sequence>MTEDERGAAAVEYAILAGLIVLAIVAAVTAIGATITDNFQFVADTIASVVSN</sequence>
<dbReference type="EMBL" id="CP074126">
    <property type="protein sequence ID" value="QUS58184.1"/>
    <property type="molecule type" value="Genomic_DNA"/>
</dbReference>
<evidence type="ECO:0000313" key="2">
    <source>
        <dbReference type="EMBL" id="QUS58184.1"/>
    </source>
</evidence>
<keyword evidence="1" id="KW-0472">Membrane</keyword>